<feature type="transmembrane region" description="Helical" evidence="1">
    <location>
        <begin position="322"/>
        <end position="343"/>
    </location>
</feature>
<feature type="transmembrane region" description="Helical" evidence="1">
    <location>
        <begin position="150"/>
        <end position="169"/>
    </location>
</feature>
<evidence type="ECO:0000256" key="1">
    <source>
        <dbReference type="SAM" id="Phobius"/>
    </source>
</evidence>
<dbReference type="VEuPathDB" id="FungiDB:BD410DRAFT_893964"/>
<sequence>MKNNELEEPHPAVMPDYITAYSPVILAVLAAQLVASSFSLRYWLAMCAIPGISISDQETKPAVRPQERLSRWKGTLMKAASLVMLGVALYYTYRAMGRESPEVDACLSTILFPVAIFVMMDVFTTCLALPPISVHRNLAGDLVNIPSNSSHSKTLSLVLLLFSILIYTSTFIAESHVFIIDTFFASIVVYSRWGRVFNSIIRSAVAFFGCTVAIVTATVLLLFSESVGGWTDAQKSPSYFNPSLGRLPVYTLWLTAIACSSLPVSLTSFCLRFDYGIHLEHSASPSTQPFSVNTVPSPPHMPGIGPGAVVPSRIPSNFSKPYFYTSIVTFAFAVTAALAYLPFSGISLDRLEANIFMMVMAVTAFPLQCIAVILIARLRGEWHILSEYEEDWVRRPISTKSDINLEEGSGGNFWRKVMEISNVPYF</sequence>
<feature type="transmembrane region" description="Helical" evidence="1">
    <location>
        <begin position="75"/>
        <end position="93"/>
    </location>
</feature>
<keyword evidence="1" id="KW-1133">Transmembrane helix</keyword>
<dbReference type="EMBL" id="ML170158">
    <property type="protein sequence ID" value="TDL27779.1"/>
    <property type="molecule type" value="Genomic_DNA"/>
</dbReference>
<reference evidence="2 3" key="1">
    <citation type="submission" date="2018-06" db="EMBL/GenBank/DDBJ databases">
        <title>A transcriptomic atlas of mushroom development highlights an independent origin of complex multicellularity.</title>
        <authorList>
            <consortium name="DOE Joint Genome Institute"/>
            <person name="Krizsan K."/>
            <person name="Almasi E."/>
            <person name="Merenyi Z."/>
            <person name="Sahu N."/>
            <person name="Viragh M."/>
            <person name="Koszo T."/>
            <person name="Mondo S."/>
            <person name="Kiss B."/>
            <person name="Balint B."/>
            <person name="Kues U."/>
            <person name="Barry K."/>
            <person name="Hegedus J.C."/>
            <person name="Henrissat B."/>
            <person name="Johnson J."/>
            <person name="Lipzen A."/>
            <person name="Ohm R."/>
            <person name="Nagy I."/>
            <person name="Pangilinan J."/>
            <person name="Yan J."/>
            <person name="Xiong Y."/>
            <person name="Grigoriev I.V."/>
            <person name="Hibbett D.S."/>
            <person name="Nagy L.G."/>
        </authorList>
    </citation>
    <scope>NUCLEOTIDE SEQUENCE [LARGE SCALE GENOMIC DNA]</scope>
    <source>
        <strain evidence="2 3">SZMC22713</strain>
    </source>
</reference>
<feature type="transmembrane region" description="Helical" evidence="1">
    <location>
        <begin position="205"/>
        <end position="230"/>
    </location>
</feature>
<name>A0A4Y7QLR2_9AGAM</name>
<feature type="transmembrane region" description="Helical" evidence="1">
    <location>
        <begin position="175"/>
        <end position="193"/>
    </location>
</feature>
<proteinExistence type="predicted"/>
<protein>
    <submittedName>
        <fullName evidence="2">Uncharacterized protein</fullName>
    </submittedName>
</protein>
<evidence type="ECO:0000313" key="2">
    <source>
        <dbReference type="EMBL" id="TDL27779.1"/>
    </source>
</evidence>
<feature type="transmembrane region" description="Helical" evidence="1">
    <location>
        <begin position="250"/>
        <end position="271"/>
    </location>
</feature>
<keyword evidence="3" id="KW-1185">Reference proteome</keyword>
<dbReference type="Proteomes" id="UP000294933">
    <property type="component" value="Unassembled WGS sequence"/>
</dbReference>
<keyword evidence="1" id="KW-0472">Membrane</keyword>
<dbReference type="AlphaFoldDB" id="A0A4Y7QLR2"/>
<evidence type="ECO:0000313" key="3">
    <source>
        <dbReference type="Proteomes" id="UP000294933"/>
    </source>
</evidence>
<gene>
    <name evidence="2" type="ORF">BD410DRAFT_893964</name>
</gene>
<feature type="transmembrane region" description="Helical" evidence="1">
    <location>
        <begin position="20"/>
        <end position="44"/>
    </location>
</feature>
<organism evidence="2 3">
    <name type="scientific">Rickenella mellea</name>
    <dbReference type="NCBI Taxonomy" id="50990"/>
    <lineage>
        <taxon>Eukaryota</taxon>
        <taxon>Fungi</taxon>
        <taxon>Dikarya</taxon>
        <taxon>Basidiomycota</taxon>
        <taxon>Agaricomycotina</taxon>
        <taxon>Agaricomycetes</taxon>
        <taxon>Hymenochaetales</taxon>
        <taxon>Rickenellaceae</taxon>
        <taxon>Rickenella</taxon>
    </lineage>
</organism>
<accession>A0A4Y7QLR2</accession>
<keyword evidence="1" id="KW-0812">Transmembrane</keyword>
<feature type="transmembrane region" description="Helical" evidence="1">
    <location>
        <begin position="105"/>
        <end position="129"/>
    </location>
</feature>
<feature type="transmembrane region" description="Helical" evidence="1">
    <location>
        <begin position="355"/>
        <end position="376"/>
    </location>
</feature>